<proteinExistence type="predicted"/>
<organism evidence="3 4">
    <name type="scientific">Ureibacillus yapensis</name>
    <dbReference type="NCBI Taxonomy" id="2304605"/>
    <lineage>
        <taxon>Bacteria</taxon>
        <taxon>Bacillati</taxon>
        <taxon>Bacillota</taxon>
        <taxon>Bacilli</taxon>
        <taxon>Bacillales</taxon>
        <taxon>Caryophanaceae</taxon>
        <taxon>Ureibacillus</taxon>
    </lineage>
</organism>
<evidence type="ECO:0000313" key="3">
    <source>
        <dbReference type="EMBL" id="RHW35878.1"/>
    </source>
</evidence>
<dbReference type="AlphaFoldDB" id="A0A396SKY9"/>
<evidence type="ECO:0000259" key="2">
    <source>
        <dbReference type="Pfam" id="PF00561"/>
    </source>
</evidence>
<dbReference type="InterPro" id="IPR000073">
    <property type="entry name" value="AB_hydrolase_1"/>
</dbReference>
<comment type="caution">
    <text evidence="3">The sequence shown here is derived from an EMBL/GenBank/DDBJ whole genome shotgun (WGS) entry which is preliminary data.</text>
</comment>
<evidence type="ECO:0000256" key="1">
    <source>
        <dbReference type="ARBA" id="ARBA00022801"/>
    </source>
</evidence>
<dbReference type="PANTHER" id="PTHR43329">
    <property type="entry name" value="EPOXIDE HYDROLASE"/>
    <property type="match status" value="1"/>
</dbReference>
<feature type="domain" description="AB hydrolase-1" evidence="2">
    <location>
        <begin position="34"/>
        <end position="274"/>
    </location>
</feature>
<dbReference type="Pfam" id="PF00561">
    <property type="entry name" value="Abhydrolase_1"/>
    <property type="match status" value="1"/>
</dbReference>
<dbReference type="OrthoDB" id="53505at2"/>
<keyword evidence="4" id="KW-1185">Reference proteome</keyword>
<reference evidence="3 4" key="1">
    <citation type="submission" date="2018-08" db="EMBL/GenBank/DDBJ databases">
        <title>Lysinibacillus sp. YLB-03 draft genome sequence.</title>
        <authorList>
            <person name="Yu L."/>
        </authorList>
    </citation>
    <scope>NUCLEOTIDE SEQUENCE [LARGE SCALE GENOMIC DNA]</scope>
    <source>
        <strain evidence="3 4">YLB-03</strain>
    </source>
</reference>
<name>A0A396SKY9_9BACL</name>
<dbReference type="GO" id="GO:0018786">
    <property type="term" value="F:haloalkane dehalogenase activity"/>
    <property type="evidence" value="ECO:0007669"/>
    <property type="project" value="UniProtKB-EC"/>
</dbReference>
<protein>
    <submittedName>
        <fullName evidence="3">Haloalkane dehalogenase</fullName>
        <ecNumber evidence="3">3.8.1.5</ecNumber>
    </submittedName>
</protein>
<dbReference type="SUPFAM" id="SSF53474">
    <property type="entry name" value="alpha/beta-Hydrolases"/>
    <property type="match status" value="1"/>
</dbReference>
<keyword evidence="1 3" id="KW-0378">Hydrolase</keyword>
<dbReference type="Proteomes" id="UP000265692">
    <property type="component" value="Unassembled WGS sequence"/>
</dbReference>
<dbReference type="EMBL" id="QWEI01000006">
    <property type="protein sequence ID" value="RHW35878.1"/>
    <property type="molecule type" value="Genomic_DNA"/>
</dbReference>
<accession>A0A396SKY9</accession>
<gene>
    <name evidence="3" type="ORF">D1B33_12325</name>
</gene>
<dbReference type="InterPro" id="IPR029058">
    <property type="entry name" value="AB_hydrolase_fold"/>
</dbReference>
<dbReference type="RefSeq" id="WP_118876697.1">
    <property type="nucleotide sequence ID" value="NZ_QWEI01000006.1"/>
</dbReference>
<dbReference type="EC" id="3.8.1.5" evidence="3"/>
<dbReference type="InterPro" id="IPR000639">
    <property type="entry name" value="Epox_hydrolase-like"/>
</dbReference>
<dbReference type="PRINTS" id="PR00412">
    <property type="entry name" value="EPOXHYDRLASE"/>
</dbReference>
<dbReference type="Gene3D" id="3.40.50.1820">
    <property type="entry name" value="alpha/beta hydrolase"/>
    <property type="match status" value="1"/>
</dbReference>
<dbReference type="NCBIfam" id="NF002938">
    <property type="entry name" value="PRK03592.1"/>
    <property type="match status" value="1"/>
</dbReference>
<evidence type="ECO:0000313" key="4">
    <source>
        <dbReference type="Proteomes" id="UP000265692"/>
    </source>
</evidence>
<sequence length="294" mass="32898">MSKYEISAVDPHPRKRVSVLGTEISYVDTSEGDPIVFLHGNPTSSYLWRNVIPHVSDIGRCLAPDLVGMGASGPAPDGGYRFADHVRYLDAWFDALDLNRNVTLVVHDWGGDLGHHWAKRHPEKVKAIVYMETHVQPMTLGDFPEVFAAIRSTEGEKLVLEGNLFIEKVLPMSVMRNLTEEEMNAYRAPYPTPDSRKPTLEWPRELPIDGYPADVVEVVESFGAWLAQSSIPKLLVVGDPGVVLRGDALEFARSWPNQQEVTVRGSHFLQEDSPHEIGTALRNFLLNLPKKLRS</sequence>